<keyword evidence="9" id="KW-0418">Kinase</keyword>
<dbReference type="AlphaFoldDB" id="A0AAE5LH33"/>
<keyword evidence="19" id="KW-0175">Coiled coil</keyword>
<dbReference type="InterPro" id="IPR003661">
    <property type="entry name" value="HisK_dim/P_dom"/>
</dbReference>
<evidence type="ECO:0000256" key="14">
    <source>
        <dbReference type="ARBA" id="ARBA00023136"/>
    </source>
</evidence>
<evidence type="ECO:0000313" key="25">
    <source>
        <dbReference type="Proteomes" id="UP000572722"/>
    </source>
</evidence>
<dbReference type="InterPro" id="IPR036890">
    <property type="entry name" value="HATPase_C_sf"/>
</dbReference>
<keyword evidence="12 20" id="KW-1133">Transmembrane helix</keyword>
<evidence type="ECO:0000256" key="2">
    <source>
        <dbReference type="ARBA" id="ARBA00004651"/>
    </source>
</evidence>
<evidence type="ECO:0000256" key="5">
    <source>
        <dbReference type="ARBA" id="ARBA00022553"/>
    </source>
</evidence>
<keyword evidence="13" id="KW-0902">Two-component regulatory system</keyword>
<evidence type="ECO:0000259" key="21">
    <source>
        <dbReference type="PROSITE" id="PS50109"/>
    </source>
</evidence>
<dbReference type="PRINTS" id="PR00344">
    <property type="entry name" value="BCTRLSENSOR"/>
</dbReference>
<evidence type="ECO:0000256" key="1">
    <source>
        <dbReference type="ARBA" id="ARBA00000085"/>
    </source>
</evidence>
<dbReference type="FunFam" id="3.30.565.10:FF:000010">
    <property type="entry name" value="Sensor histidine kinase RcsC"/>
    <property type="match status" value="1"/>
</dbReference>
<dbReference type="SUPFAM" id="SSF52172">
    <property type="entry name" value="CheY-like"/>
    <property type="match status" value="1"/>
</dbReference>
<dbReference type="CDD" id="cd17546">
    <property type="entry name" value="REC_hyHK_CKI1_RcsC-like"/>
    <property type="match status" value="1"/>
</dbReference>
<evidence type="ECO:0000256" key="4">
    <source>
        <dbReference type="ARBA" id="ARBA00022475"/>
    </source>
</evidence>
<comment type="subcellular location">
    <subcellularLocation>
        <location evidence="2">Cell membrane</location>
        <topology evidence="2">Multi-pass membrane protein</topology>
    </subcellularLocation>
</comment>
<dbReference type="SMART" id="SM00387">
    <property type="entry name" value="HATPase_c"/>
    <property type="match status" value="1"/>
</dbReference>
<dbReference type="Pfam" id="PF00512">
    <property type="entry name" value="HisKA"/>
    <property type="match status" value="1"/>
</dbReference>
<dbReference type="SUPFAM" id="SSF47226">
    <property type="entry name" value="Histidine-containing phosphotransfer domain, HPT domain"/>
    <property type="match status" value="1"/>
</dbReference>
<dbReference type="GO" id="GO:0000155">
    <property type="term" value="F:phosphorelay sensor kinase activity"/>
    <property type="evidence" value="ECO:0007669"/>
    <property type="project" value="InterPro"/>
</dbReference>
<evidence type="ECO:0000256" key="16">
    <source>
        <dbReference type="ARBA" id="ARBA00068150"/>
    </source>
</evidence>
<dbReference type="SMART" id="SM00388">
    <property type="entry name" value="HisKA"/>
    <property type="match status" value="1"/>
</dbReference>
<reference evidence="24 25" key="1">
    <citation type="submission" date="2019-08" db="EMBL/GenBank/DDBJ databases">
        <title>Draft genome sequencing and comparative genomics of hatchery-associated Vibrios.</title>
        <authorList>
            <person name="Kehlet-Delgado H."/>
            <person name="Mueller R.S."/>
        </authorList>
    </citation>
    <scope>NUCLEOTIDE SEQUENCE [LARGE SCALE GENOMIC DNA]</scope>
    <source>
        <strain evidence="24 25">01-65-5-1</strain>
    </source>
</reference>
<feature type="coiled-coil region" evidence="19">
    <location>
        <begin position="455"/>
        <end position="489"/>
    </location>
</feature>
<evidence type="ECO:0000256" key="3">
    <source>
        <dbReference type="ARBA" id="ARBA00012438"/>
    </source>
</evidence>
<dbReference type="InterPro" id="IPR011006">
    <property type="entry name" value="CheY-like_superfamily"/>
</dbReference>
<keyword evidence="5 18" id="KW-0597">Phosphoprotein</keyword>
<gene>
    <name evidence="24" type="ORF">F0237_04690</name>
</gene>
<dbReference type="InterPro" id="IPR001789">
    <property type="entry name" value="Sig_transdc_resp-reg_receiver"/>
</dbReference>
<name>A0AAE5LH33_9VIBR</name>
<dbReference type="PROSITE" id="PS50110">
    <property type="entry name" value="RESPONSE_REGULATORY"/>
    <property type="match status" value="1"/>
</dbReference>
<dbReference type="CDD" id="cd16922">
    <property type="entry name" value="HATPase_EvgS-ArcB-TorS-like"/>
    <property type="match status" value="1"/>
</dbReference>
<dbReference type="EC" id="2.7.13.3" evidence="3"/>
<dbReference type="EMBL" id="VTXO01000001">
    <property type="protein sequence ID" value="NOI79956.1"/>
    <property type="molecule type" value="Genomic_DNA"/>
</dbReference>
<evidence type="ECO:0000256" key="15">
    <source>
        <dbReference type="ARBA" id="ARBA00064003"/>
    </source>
</evidence>
<dbReference type="Gene3D" id="3.30.565.10">
    <property type="entry name" value="Histidine kinase-like ATPase, C-terminal domain"/>
    <property type="match status" value="1"/>
</dbReference>
<dbReference type="PROSITE" id="PS50109">
    <property type="entry name" value="HIS_KIN"/>
    <property type="match status" value="1"/>
</dbReference>
<evidence type="ECO:0000256" key="7">
    <source>
        <dbReference type="ARBA" id="ARBA00022692"/>
    </source>
</evidence>
<dbReference type="GO" id="GO:0005524">
    <property type="term" value="F:ATP binding"/>
    <property type="evidence" value="ECO:0007669"/>
    <property type="project" value="UniProtKB-KW"/>
</dbReference>
<feature type="modified residue" description="Phosphohistidine" evidence="17">
    <location>
        <position position="1057"/>
    </location>
</feature>
<dbReference type="RefSeq" id="WP_171320631.1">
    <property type="nucleotide sequence ID" value="NZ_VTXO01000001.1"/>
</dbReference>
<dbReference type="SUPFAM" id="SSF47384">
    <property type="entry name" value="Homodimeric domain of signal transducing histidine kinase"/>
    <property type="match status" value="1"/>
</dbReference>
<keyword evidence="14 20" id="KW-0472">Membrane</keyword>
<dbReference type="GO" id="GO:0005886">
    <property type="term" value="C:plasma membrane"/>
    <property type="evidence" value="ECO:0007669"/>
    <property type="project" value="UniProtKB-SubCell"/>
</dbReference>
<keyword evidence="4" id="KW-1003">Cell membrane</keyword>
<dbReference type="GO" id="GO:0016787">
    <property type="term" value="F:hydrolase activity"/>
    <property type="evidence" value="ECO:0007669"/>
    <property type="project" value="UniProtKB-KW"/>
</dbReference>
<dbReference type="Gene3D" id="3.40.50.2300">
    <property type="match status" value="1"/>
</dbReference>
<dbReference type="SUPFAM" id="SSF55874">
    <property type="entry name" value="ATPase domain of HSP90 chaperone/DNA topoisomerase II/histidine kinase"/>
    <property type="match status" value="1"/>
</dbReference>
<feature type="modified residue" description="4-aspartylphosphate" evidence="18">
    <location>
        <position position="914"/>
    </location>
</feature>
<dbReference type="InterPro" id="IPR008207">
    <property type="entry name" value="Sig_transdc_His_kin_Hpt_dom"/>
</dbReference>
<keyword evidence="11" id="KW-0067">ATP-binding</keyword>
<dbReference type="PANTHER" id="PTHR45339">
    <property type="entry name" value="HYBRID SIGNAL TRANSDUCTION HISTIDINE KINASE J"/>
    <property type="match status" value="1"/>
</dbReference>
<feature type="domain" description="HPt" evidence="23">
    <location>
        <begin position="1017"/>
        <end position="1105"/>
    </location>
</feature>
<evidence type="ECO:0000256" key="19">
    <source>
        <dbReference type="SAM" id="Coils"/>
    </source>
</evidence>
<dbReference type="InterPro" id="IPR036097">
    <property type="entry name" value="HisK_dim/P_sf"/>
</dbReference>
<dbReference type="Pfam" id="PF00072">
    <property type="entry name" value="Response_reg"/>
    <property type="match status" value="1"/>
</dbReference>
<evidence type="ECO:0000259" key="22">
    <source>
        <dbReference type="PROSITE" id="PS50110"/>
    </source>
</evidence>
<dbReference type="CDD" id="cd00082">
    <property type="entry name" value="HisKA"/>
    <property type="match status" value="1"/>
</dbReference>
<evidence type="ECO:0000256" key="8">
    <source>
        <dbReference type="ARBA" id="ARBA00022741"/>
    </source>
</evidence>
<dbReference type="Gene3D" id="1.20.120.160">
    <property type="entry name" value="HPT domain"/>
    <property type="match status" value="1"/>
</dbReference>
<dbReference type="Proteomes" id="UP000572722">
    <property type="component" value="Unassembled WGS sequence"/>
</dbReference>
<evidence type="ECO:0000256" key="12">
    <source>
        <dbReference type="ARBA" id="ARBA00022989"/>
    </source>
</evidence>
<keyword evidence="8" id="KW-0547">Nucleotide-binding</keyword>
<dbReference type="PANTHER" id="PTHR45339:SF1">
    <property type="entry name" value="HYBRID SIGNAL TRANSDUCTION HISTIDINE KINASE J"/>
    <property type="match status" value="1"/>
</dbReference>
<protein>
    <recommendedName>
        <fullName evidence="16">Sensory/regulatory protein RpfC</fullName>
        <ecNumber evidence="3">2.7.13.3</ecNumber>
    </recommendedName>
</protein>
<evidence type="ECO:0000256" key="17">
    <source>
        <dbReference type="PROSITE-ProRule" id="PRU00110"/>
    </source>
</evidence>
<sequence length="1189" mass="131992">MTRDNEIRISQQAKYISLGFLLVIALFCFVGLLAGVSINKTYASLERYSLAGQLLLSLDNARLSELTYTRDRQTEVAVQAEEYIDITLDLADDFEGSAATKDFVDSSLLHSISDYQSLFAEYKRLTQLQEQRLVVMELDAMQATSKTNELQKRLASKVLYKKAAELTNREKMIRVANHDALCYEITIVAQAIHASSVEFLWLGKENDLQQAKENLNKLTQLTTKLSVALQDSFELGLLEDLGKAKDSFSETLKTLGEQRTGQEASRVLKEASNQLASSVEALRYRIRQELKLAQANVTDLEQDMSQSLEVGIQATALKQAISLARQADKDFMLARQSVTREKSKEDVLNALDLALYHTDLVQSYLIEENDNATFKGVAPAIRAYKRHFLDVAQVSELQASIASQMVSAATKADDKLDHLRELRFAEVAQFKQLSQYLIYAAIIFTLAILLLGYVIRRSQTELRSLTRSLKSARDEAESANQAKSSFLANMSHEIRTPMNAIIGMTYLVLDSKLDAYQRNYVNKVYLSAKSLLHLLNDLLDFSKVEAGKMELEKIPFILDEVLDEALDTLRMKVHGSDVDLLLYVAPDVPQELHGDPFRLKQVLLNLGFNAIKFTHQGKVRIRVEVEKVQPDKKVVLKYSIQDDGIGMTPEQVSNLFQSFSQADTSTTREYGGTGLGLAITKNIVDLMGGDIEVESESGKGSLFTFYIEHQYLESALSQAKNRCSLHSAVVLDKCSESRKSLIAQVEALAITCFGYEDSCAMTRSGCQDPELVIISLHSDCAELEHFIDDLESYRNAGSKVIVAANCPSNIASCEREALNSNFGQILAKPFTSTALVNAISSLVENVWVDEHHAYIQTSQVLDGGKVLVVEDNVLNQELVEELLKRMGLNVHLACNGREAIEILQQEDFDIVLMDCQMPVMDGYQATLSIRKELDLHDLPIIALTANTLSSDEDKALESGMNAVLHKPIDHEQLKLVLQDWIGNNQSFASAKEAPISASEIALLESLSHVHGLDVARGLSVAADNERLYISLLKKFVANHIEFNLESCDKASLPSETHTLKGIAASLGLVEIQRLCIELENNSFESLVISTLSQVVRDVCHEIEAIFSTTKQASSLVGGGRISESQYLELVSMLKNDDTLAMNKVKSIQSATQLGLTDSLFEQLQMACEAYDFSTALEILSNNSSLRVGI</sequence>
<dbReference type="Pfam" id="PF02518">
    <property type="entry name" value="HATPase_c"/>
    <property type="match status" value="1"/>
</dbReference>
<feature type="transmembrane region" description="Helical" evidence="20">
    <location>
        <begin position="436"/>
        <end position="455"/>
    </location>
</feature>
<dbReference type="InterPro" id="IPR003594">
    <property type="entry name" value="HATPase_dom"/>
</dbReference>
<evidence type="ECO:0000256" key="20">
    <source>
        <dbReference type="SAM" id="Phobius"/>
    </source>
</evidence>
<evidence type="ECO:0000256" key="10">
    <source>
        <dbReference type="ARBA" id="ARBA00022801"/>
    </source>
</evidence>
<evidence type="ECO:0000256" key="13">
    <source>
        <dbReference type="ARBA" id="ARBA00023012"/>
    </source>
</evidence>
<dbReference type="InterPro" id="IPR005467">
    <property type="entry name" value="His_kinase_dom"/>
</dbReference>
<proteinExistence type="predicted"/>
<dbReference type="FunFam" id="1.10.287.130:FF:000002">
    <property type="entry name" value="Two-component osmosensing histidine kinase"/>
    <property type="match status" value="1"/>
</dbReference>
<evidence type="ECO:0000256" key="18">
    <source>
        <dbReference type="PROSITE-ProRule" id="PRU00169"/>
    </source>
</evidence>
<comment type="subunit">
    <text evidence="15">At low DSF concentrations, interacts with RpfF.</text>
</comment>
<keyword evidence="6" id="KW-0808">Transferase</keyword>
<dbReference type="PROSITE" id="PS50894">
    <property type="entry name" value="HPT"/>
    <property type="match status" value="1"/>
</dbReference>
<evidence type="ECO:0000259" key="23">
    <source>
        <dbReference type="PROSITE" id="PS50894"/>
    </source>
</evidence>
<evidence type="ECO:0000256" key="9">
    <source>
        <dbReference type="ARBA" id="ARBA00022777"/>
    </source>
</evidence>
<feature type="domain" description="Response regulatory" evidence="22">
    <location>
        <begin position="865"/>
        <end position="981"/>
    </location>
</feature>
<feature type="transmembrane region" description="Helical" evidence="20">
    <location>
        <begin position="15"/>
        <end position="38"/>
    </location>
</feature>
<dbReference type="InterPro" id="IPR004358">
    <property type="entry name" value="Sig_transdc_His_kin-like_C"/>
</dbReference>
<keyword evidence="10" id="KW-0378">Hydrolase</keyword>
<evidence type="ECO:0000313" key="24">
    <source>
        <dbReference type="EMBL" id="NOI79956.1"/>
    </source>
</evidence>
<accession>A0AAE5LH33</accession>
<dbReference type="SMART" id="SM00448">
    <property type="entry name" value="REC"/>
    <property type="match status" value="1"/>
</dbReference>
<dbReference type="InterPro" id="IPR036641">
    <property type="entry name" value="HPT_dom_sf"/>
</dbReference>
<comment type="caution">
    <text evidence="24">The sequence shown here is derived from an EMBL/GenBank/DDBJ whole genome shotgun (WGS) entry which is preliminary data.</text>
</comment>
<comment type="catalytic activity">
    <reaction evidence="1">
        <text>ATP + protein L-histidine = ADP + protein N-phospho-L-histidine.</text>
        <dbReference type="EC" id="2.7.13.3"/>
    </reaction>
</comment>
<evidence type="ECO:0000256" key="6">
    <source>
        <dbReference type="ARBA" id="ARBA00022679"/>
    </source>
</evidence>
<dbReference type="Gene3D" id="1.10.287.130">
    <property type="match status" value="1"/>
</dbReference>
<organism evidence="24 25">
    <name type="scientific">Vibrio tubiashii</name>
    <dbReference type="NCBI Taxonomy" id="29498"/>
    <lineage>
        <taxon>Bacteria</taxon>
        <taxon>Pseudomonadati</taxon>
        <taxon>Pseudomonadota</taxon>
        <taxon>Gammaproteobacteria</taxon>
        <taxon>Vibrionales</taxon>
        <taxon>Vibrionaceae</taxon>
        <taxon>Vibrio</taxon>
        <taxon>Vibrio oreintalis group</taxon>
    </lineage>
</organism>
<feature type="domain" description="Histidine kinase" evidence="21">
    <location>
        <begin position="489"/>
        <end position="711"/>
    </location>
</feature>
<keyword evidence="7 20" id="KW-0812">Transmembrane</keyword>
<evidence type="ECO:0000256" key="11">
    <source>
        <dbReference type="ARBA" id="ARBA00022840"/>
    </source>
</evidence>